<name>A0A0B7FJM6_THACB</name>
<evidence type="ECO:0000256" key="1">
    <source>
        <dbReference type="SAM" id="MobiDB-lite"/>
    </source>
</evidence>
<dbReference type="AlphaFoldDB" id="A0A0B7FJM6"/>
<accession>A0A0B7FJM6</accession>
<dbReference type="EMBL" id="LN679126">
    <property type="protein sequence ID" value="CEL57074.1"/>
    <property type="molecule type" value="Genomic_DNA"/>
</dbReference>
<proteinExistence type="predicted"/>
<keyword evidence="3" id="KW-1185">Reference proteome</keyword>
<feature type="region of interest" description="Disordered" evidence="1">
    <location>
        <begin position="1"/>
        <end position="20"/>
    </location>
</feature>
<dbReference type="Proteomes" id="UP000059188">
    <property type="component" value="Unassembled WGS sequence"/>
</dbReference>
<gene>
    <name evidence="2" type="ORF">RSOLAG1IB_08328</name>
</gene>
<sequence length="66" mass="7398">MRNEEDMPDEGAVYSPSAAHVNSRDCPPSFQLPHPNLIDRVIIYAINITECRGGIRVATWIYVGKL</sequence>
<organism evidence="2 3">
    <name type="scientific">Thanatephorus cucumeris (strain AG1-IB / isolate 7/3/14)</name>
    <name type="common">Lettuce bottom rot fungus</name>
    <name type="synonym">Rhizoctonia solani</name>
    <dbReference type="NCBI Taxonomy" id="1108050"/>
    <lineage>
        <taxon>Eukaryota</taxon>
        <taxon>Fungi</taxon>
        <taxon>Dikarya</taxon>
        <taxon>Basidiomycota</taxon>
        <taxon>Agaricomycotina</taxon>
        <taxon>Agaricomycetes</taxon>
        <taxon>Cantharellales</taxon>
        <taxon>Ceratobasidiaceae</taxon>
        <taxon>Rhizoctonia</taxon>
        <taxon>Rhizoctonia solani AG-1</taxon>
    </lineage>
</organism>
<protein>
    <submittedName>
        <fullName evidence="2">Uncharacterized protein</fullName>
    </submittedName>
</protein>
<reference evidence="2 3" key="1">
    <citation type="submission" date="2014-11" db="EMBL/GenBank/DDBJ databases">
        <authorList>
            <person name="Wibberg Daniel"/>
        </authorList>
    </citation>
    <scope>NUCLEOTIDE SEQUENCE [LARGE SCALE GENOMIC DNA]</scope>
    <source>
        <strain evidence="2">Rhizoctonia solani AG1-IB 7/3/14</strain>
    </source>
</reference>
<evidence type="ECO:0000313" key="3">
    <source>
        <dbReference type="Proteomes" id="UP000059188"/>
    </source>
</evidence>
<evidence type="ECO:0000313" key="2">
    <source>
        <dbReference type="EMBL" id="CEL57074.1"/>
    </source>
</evidence>